<evidence type="ECO:0000256" key="1">
    <source>
        <dbReference type="SAM" id="Phobius"/>
    </source>
</evidence>
<protein>
    <submittedName>
        <fullName evidence="2">Uncharacterized protein</fullName>
    </submittedName>
</protein>
<reference evidence="2" key="1">
    <citation type="submission" date="2021-01" db="EMBL/GenBank/DDBJ databases">
        <authorList>
            <consortium name="Genoscope - CEA"/>
            <person name="William W."/>
        </authorList>
    </citation>
    <scope>NUCLEOTIDE SEQUENCE</scope>
</reference>
<evidence type="ECO:0000313" key="2">
    <source>
        <dbReference type="EMBL" id="CAD8097912.1"/>
    </source>
</evidence>
<dbReference type="EMBL" id="CAJJDM010000108">
    <property type="protein sequence ID" value="CAD8097912.1"/>
    <property type="molecule type" value="Genomic_DNA"/>
</dbReference>
<organism evidence="2 3">
    <name type="scientific">Paramecium primaurelia</name>
    <dbReference type="NCBI Taxonomy" id="5886"/>
    <lineage>
        <taxon>Eukaryota</taxon>
        <taxon>Sar</taxon>
        <taxon>Alveolata</taxon>
        <taxon>Ciliophora</taxon>
        <taxon>Intramacronucleata</taxon>
        <taxon>Oligohymenophorea</taxon>
        <taxon>Peniculida</taxon>
        <taxon>Parameciidae</taxon>
        <taxon>Paramecium</taxon>
    </lineage>
</organism>
<dbReference type="Proteomes" id="UP000688137">
    <property type="component" value="Unassembled WGS sequence"/>
</dbReference>
<sequence>MNIIFDQLITRFSLEKLDENPLLIILQRFLKDVAKHYNLDQRFKINRASYVFIILVFLAILITIIKLFQSLILIAFVIWRSFLTLKISQQNKSLALELKNWIFLAFLLLFHPFLQKIDLIPPFIQLFLYNLPWFLNSKYTIELFELLNQILPEKIKLSFNLDQGENEKANFQYRLVQEAQKQNRVYLRI</sequence>
<name>A0A8S1P4F2_PARPR</name>
<feature type="transmembrane region" description="Helical" evidence="1">
    <location>
        <begin position="50"/>
        <end position="78"/>
    </location>
</feature>
<dbReference type="AlphaFoldDB" id="A0A8S1P4F2"/>
<keyword evidence="1" id="KW-0472">Membrane</keyword>
<keyword evidence="3" id="KW-1185">Reference proteome</keyword>
<accession>A0A8S1P4F2</accession>
<proteinExistence type="predicted"/>
<keyword evidence="1" id="KW-0812">Transmembrane</keyword>
<gene>
    <name evidence="2" type="ORF">PPRIM_AZ9-3.1.T1050098</name>
</gene>
<keyword evidence="1" id="KW-1133">Transmembrane helix</keyword>
<comment type="caution">
    <text evidence="2">The sequence shown here is derived from an EMBL/GenBank/DDBJ whole genome shotgun (WGS) entry which is preliminary data.</text>
</comment>
<evidence type="ECO:0000313" key="3">
    <source>
        <dbReference type="Proteomes" id="UP000688137"/>
    </source>
</evidence>
<dbReference type="OMA" id="MNIIFDQ"/>